<proteinExistence type="predicted"/>
<dbReference type="PROSITE" id="PS50088">
    <property type="entry name" value="ANK_REPEAT"/>
    <property type="match status" value="2"/>
</dbReference>
<protein>
    <recommendedName>
        <fullName evidence="6">Ankyrin repeat protein</fullName>
    </recommendedName>
</protein>
<sequence>MSALISAADLGAWRRIRHYAVPARMIRAATEARLAGDWRAACAAAGVDVDVDADFAPFADDLRHFAPDLLRWHLPRDPGRGDTTITPRLLMALARVAGRVLCVELPRLGFGSQRLRLVVLDEGEVNNGGRYHGLHDLTERRHLWDAREASELLARTCPGFRDSPVLALQDAGRQVDAWNAAGVELAEAPEDEDNPWRGRYFRRALAIFDLDPAVVLATARRLGMDTVRLRVGWYHEICITGITAGDRPRGEWVPNDREGGHDAIEADTLRRPVDVHLVRLGVLPVERLHPLVMAAFDPAATWRPFEPPSTSPVRVRCGDASGPAWHDVRMAGGRFEVPHTDDERRREETMRALGGESHGCFAAERAWRHRGERLPRRLEEQRRDLMLRAQHGDLAGVSALLDAGIDPHARDQHGRTLLHLLACLGGDPALLERLLAAGLDLDDRDNRGYSVLHCAVRAGGSPELIRALLAAGADPDTEDFVGDTLAGDVERFREHDLAFLVA</sequence>
<reference evidence="4" key="2">
    <citation type="submission" date="2020-09" db="EMBL/GenBank/DDBJ databases">
        <authorList>
            <person name="Sun Q."/>
            <person name="Ohkuma M."/>
        </authorList>
    </citation>
    <scope>NUCLEOTIDE SEQUENCE</scope>
    <source>
        <strain evidence="4">JCM 19831</strain>
    </source>
</reference>
<evidence type="ECO:0000256" key="2">
    <source>
        <dbReference type="ARBA" id="ARBA00023043"/>
    </source>
</evidence>
<name>A0A917U7A8_9ACTN</name>
<accession>A0A917U7A8</accession>
<gene>
    <name evidence="4" type="ORF">GCM10007977_075120</name>
</gene>
<keyword evidence="2 3" id="KW-0040">ANK repeat</keyword>
<dbReference type="SUPFAM" id="SSF48403">
    <property type="entry name" value="Ankyrin repeat"/>
    <property type="match status" value="1"/>
</dbReference>
<dbReference type="Gene3D" id="1.25.40.20">
    <property type="entry name" value="Ankyrin repeat-containing domain"/>
    <property type="match status" value="1"/>
</dbReference>
<evidence type="ECO:0008006" key="6">
    <source>
        <dbReference type="Google" id="ProtNLM"/>
    </source>
</evidence>
<evidence type="ECO:0000256" key="3">
    <source>
        <dbReference type="PROSITE-ProRule" id="PRU00023"/>
    </source>
</evidence>
<comment type="caution">
    <text evidence="4">The sequence shown here is derived from an EMBL/GenBank/DDBJ whole genome shotgun (WGS) entry which is preliminary data.</text>
</comment>
<reference evidence="4" key="1">
    <citation type="journal article" date="2014" name="Int. J. Syst. Evol. Microbiol.">
        <title>Complete genome sequence of Corynebacterium casei LMG S-19264T (=DSM 44701T), isolated from a smear-ripened cheese.</title>
        <authorList>
            <consortium name="US DOE Joint Genome Institute (JGI-PGF)"/>
            <person name="Walter F."/>
            <person name="Albersmeier A."/>
            <person name="Kalinowski J."/>
            <person name="Ruckert C."/>
        </authorList>
    </citation>
    <scope>NUCLEOTIDE SEQUENCE</scope>
    <source>
        <strain evidence="4">JCM 19831</strain>
    </source>
</reference>
<evidence type="ECO:0000256" key="1">
    <source>
        <dbReference type="ARBA" id="ARBA00022737"/>
    </source>
</evidence>
<feature type="repeat" description="ANK" evidence="3">
    <location>
        <begin position="413"/>
        <end position="446"/>
    </location>
</feature>
<keyword evidence="1" id="KW-0677">Repeat</keyword>
<dbReference type="Pfam" id="PF12796">
    <property type="entry name" value="Ank_2"/>
    <property type="match status" value="1"/>
</dbReference>
<dbReference type="PANTHER" id="PTHR24124:SF14">
    <property type="entry name" value="CHROMOSOME UNDETERMINED SCAFFOLD_25, WHOLE GENOME SHOTGUN SEQUENCE"/>
    <property type="match status" value="1"/>
</dbReference>
<dbReference type="AlphaFoldDB" id="A0A917U7A8"/>
<keyword evidence="5" id="KW-1185">Reference proteome</keyword>
<evidence type="ECO:0000313" key="5">
    <source>
        <dbReference type="Proteomes" id="UP000642070"/>
    </source>
</evidence>
<evidence type="ECO:0000313" key="4">
    <source>
        <dbReference type="EMBL" id="GGM62509.1"/>
    </source>
</evidence>
<dbReference type="Proteomes" id="UP000642070">
    <property type="component" value="Unassembled WGS sequence"/>
</dbReference>
<dbReference type="SMART" id="SM00248">
    <property type="entry name" value="ANK"/>
    <property type="match status" value="3"/>
</dbReference>
<dbReference type="InterPro" id="IPR002110">
    <property type="entry name" value="Ankyrin_rpt"/>
</dbReference>
<dbReference type="RefSeq" id="WP_190254798.1">
    <property type="nucleotide sequence ID" value="NZ_BMPI01000047.1"/>
</dbReference>
<dbReference type="PANTHER" id="PTHR24124">
    <property type="entry name" value="ANKYRIN REPEAT FAMILY A"/>
    <property type="match status" value="1"/>
</dbReference>
<dbReference type="PROSITE" id="PS50297">
    <property type="entry name" value="ANK_REP_REGION"/>
    <property type="match status" value="2"/>
</dbReference>
<dbReference type="InterPro" id="IPR036770">
    <property type="entry name" value="Ankyrin_rpt-contain_sf"/>
</dbReference>
<dbReference type="GO" id="GO:0010468">
    <property type="term" value="P:regulation of gene expression"/>
    <property type="evidence" value="ECO:0007669"/>
    <property type="project" value="TreeGrafter"/>
</dbReference>
<dbReference type="EMBL" id="BMPI01000047">
    <property type="protein sequence ID" value="GGM62509.1"/>
    <property type="molecule type" value="Genomic_DNA"/>
</dbReference>
<feature type="repeat" description="ANK" evidence="3">
    <location>
        <begin position="447"/>
        <end position="480"/>
    </location>
</feature>
<organism evidence="4 5">
    <name type="scientific">Dactylosporangium sucinum</name>
    <dbReference type="NCBI Taxonomy" id="1424081"/>
    <lineage>
        <taxon>Bacteria</taxon>
        <taxon>Bacillati</taxon>
        <taxon>Actinomycetota</taxon>
        <taxon>Actinomycetes</taxon>
        <taxon>Micromonosporales</taxon>
        <taxon>Micromonosporaceae</taxon>
        <taxon>Dactylosporangium</taxon>
    </lineage>
</organism>